<dbReference type="SUPFAM" id="SSF53448">
    <property type="entry name" value="Nucleotide-diphospho-sugar transferases"/>
    <property type="match status" value="1"/>
</dbReference>
<dbReference type="InterPro" id="IPR018294">
    <property type="entry name" value="ISPD_synthase_CS"/>
</dbReference>
<gene>
    <name evidence="3" type="ORF">UFOPK1722_00838</name>
</gene>
<evidence type="ECO:0000256" key="1">
    <source>
        <dbReference type="ARBA" id="ARBA00022679"/>
    </source>
</evidence>
<dbReference type="CDD" id="cd02516">
    <property type="entry name" value="CDP-ME_synthetase"/>
    <property type="match status" value="1"/>
</dbReference>
<proteinExistence type="predicted"/>
<dbReference type="InterPro" id="IPR050088">
    <property type="entry name" value="IspD/TarI_cytidylyltransf_bact"/>
</dbReference>
<dbReference type="InterPro" id="IPR034683">
    <property type="entry name" value="IspD/TarI"/>
</dbReference>
<sequence>MEDSTGSVWTVVVAGGSGRRFGAMKQYESLGDRRVVDHAVETARLVGDGVVLVLPESDVADETTWGAASDVSVVAGGPTRTASVRNGLAAVPADAAVVLVHDGARPFASAGLYRLVIDAVRGGADGAVPGLPVTDTVKVIEVVESASIGVGGSVVPHIVDTPDRATLLAVQTPQGFVAEILRRAYLSEVDASDDSALVESIGGTVIAVPGEIDNRKITHPEDLVWARDVLARRNGSVTS</sequence>
<accession>A0A6J6ER11</accession>
<dbReference type="PANTHER" id="PTHR32125:SF4">
    <property type="entry name" value="2-C-METHYL-D-ERYTHRITOL 4-PHOSPHATE CYTIDYLYLTRANSFERASE, CHLOROPLASTIC"/>
    <property type="match status" value="1"/>
</dbReference>
<evidence type="ECO:0000313" key="3">
    <source>
        <dbReference type="EMBL" id="CAB4578467.1"/>
    </source>
</evidence>
<dbReference type="PROSITE" id="PS01295">
    <property type="entry name" value="ISPD"/>
    <property type="match status" value="1"/>
</dbReference>
<evidence type="ECO:0000256" key="2">
    <source>
        <dbReference type="ARBA" id="ARBA00022695"/>
    </source>
</evidence>
<dbReference type="PANTHER" id="PTHR32125">
    <property type="entry name" value="2-C-METHYL-D-ERYTHRITOL 4-PHOSPHATE CYTIDYLYLTRANSFERASE, CHLOROPLASTIC"/>
    <property type="match status" value="1"/>
</dbReference>
<protein>
    <submittedName>
        <fullName evidence="3">Unannotated protein</fullName>
    </submittedName>
</protein>
<keyword evidence="1" id="KW-0808">Transferase</keyword>
<name>A0A6J6ER11_9ZZZZ</name>
<dbReference type="AlphaFoldDB" id="A0A6J6ER11"/>
<reference evidence="3" key="1">
    <citation type="submission" date="2020-05" db="EMBL/GenBank/DDBJ databases">
        <authorList>
            <person name="Chiriac C."/>
            <person name="Salcher M."/>
            <person name="Ghai R."/>
            <person name="Kavagutti S V."/>
        </authorList>
    </citation>
    <scope>NUCLEOTIDE SEQUENCE</scope>
</reference>
<keyword evidence="2" id="KW-0548">Nucleotidyltransferase</keyword>
<dbReference type="Gene3D" id="3.90.550.10">
    <property type="entry name" value="Spore Coat Polysaccharide Biosynthesis Protein SpsA, Chain A"/>
    <property type="match status" value="1"/>
</dbReference>
<dbReference type="GO" id="GO:0008299">
    <property type="term" value="P:isoprenoid biosynthetic process"/>
    <property type="evidence" value="ECO:0007669"/>
    <property type="project" value="InterPro"/>
</dbReference>
<organism evidence="3">
    <name type="scientific">freshwater metagenome</name>
    <dbReference type="NCBI Taxonomy" id="449393"/>
    <lineage>
        <taxon>unclassified sequences</taxon>
        <taxon>metagenomes</taxon>
        <taxon>ecological metagenomes</taxon>
    </lineage>
</organism>
<dbReference type="EMBL" id="CAEZTS010000061">
    <property type="protein sequence ID" value="CAB4578467.1"/>
    <property type="molecule type" value="Genomic_DNA"/>
</dbReference>
<dbReference type="GO" id="GO:0050518">
    <property type="term" value="F:2-C-methyl-D-erythritol 4-phosphate cytidylyltransferase activity"/>
    <property type="evidence" value="ECO:0007669"/>
    <property type="project" value="TreeGrafter"/>
</dbReference>
<dbReference type="Pfam" id="PF01128">
    <property type="entry name" value="IspD"/>
    <property type="match status" value="1"/>
</dbReference>
<dbReference type="InterPro" id="IPR029044">
    <property type="entry name" value="Nucleotide-diphossugar_trans"/>
</dbReference>